<keyword evidence="7 11" id="KW-0472">Membrane</keyword>
<feature type="transmembrane region" description="Helical" evidence="11">
    <location>
        <begin position="33"/>
        <end position="56"/>
    </location>
</feature>
<evidence type="ECO:0000256" key="4">
    <source>
        <dbReference type="ARBA" id="ARBA00022692"/>
    </source>
</evidence>
<name>A0A4R3KXJ5_9SPHI</name>
<keyword evidence="11" id="KW-0813">Transport</keyword>
<dbReference type="GO" id="GO:0046872">
    <property type="term" value="F:metal ion binding"/>
    <property type="evidence" value="ECO:0007669"/>
    <property type="project" value="UniProtKB-KW"/>
</dbReference>
<reference evidence="12 13" key="1">
    <citation type="submission" date="2019-03" db="EMBL/GenBank/DDBJ databases">
        <title>Genomic Encyclopedia of Type Strains, Phase IV (KMG-IV): sequencing the most valuable type-strain genomes for metagenomic binning, comparative biology and taxonomic classification.</title>
        <authorList>
            <person name="Goeker M."/>
        </authorList>
    </citation>
    <scope>NUCLEOTIDE SEQUENCE [LARGE SCALE GENOMIC DNA]</scope>
    <source>
        <strain evidence="12 13">DSM 21100</strain>
    </source>
</reference>
<dbReference type="AlphaFoldDB" id="A0A4R3KXJ5"/>
<evidence type="ECO:0000256" key="11">
    <source>
        <dbReference type="HAMAP-Rule" id="MF_00454"/>
    </source>
</evidence>
<proteinExistence type="inferred from homology"/>
<feature type="transmembrane region" description="Helical" evidence="11">
    <location>
        <begin position="5"/>
        <end position="21"/>
    </location>
</feature>
<keyword evidence="3" id="KW-0997">Cell inner membrane</keyword>
<evidence type="ECO:0000256" key="5">
    <source>
        <dbReference type="ARBA" id="ARBA00022989"/>
    </source>
</evidence>
<feature type="binding site" evidence="11">
    <location>
        <position position="74"/>
    </location>
    <ligand>
        <name>Na(+)</name>
        <dbReference type="ChEBI" id="CHEBI:29101"/>
        <note>structural</note>
    </ligand>
</feature>
<keyword evidence="4 11" id="KW-0812">Transmembrane</keyword>
<dbReference type="GO" id="GO:0062054">
    <property type="term" value="F:fluoride channel activity"/>
    <property type="evidence" value="ECO:0007669"/>
    <property type="project" value="UniProtKB-UniRule"/>
</dbReference>
<sequence length="125" mass="13616">MKEALIVFGGGGLGALLRYLINRYFGTVQAQFPYATLLANVLSCLLLGFVIGWLALKSGQNQLLRLLFVTGFCGGLSTFSTFTLESMELYKQGMAWLVLLNIAGNFILCVAAIILGMYLANNRPI</sequence>
<feature type="transmembrane region" description="Helical" evidence="11">
    <location>
        <begin position="94"/>
        <end position="120"/>
    </location>
</feature>
<keyword evidence="2 11" id="KW-1003">Cell membrane</keyword>
<dbReference type="PANTHER" id="PTHR28259">
    <property type="entry name" value="FLUORIDE EXPORT PROTEIN 1-RELATED"/>
    <property type="match status" value="1"/>
</dbReference>
<feature type="transmembrane region" description="Helical" evidence="11">
    <location>
        <begin position="63"/>
        <end position="82"/>
    </location>
</feature>
<comment type="activity regulation">
    <text evidence="11">Na(+) is not transported, but it plays an essential structural role and its presence is essential for fluoride channel function.</text>
</comment>
<keyword evidence="6 11" id="KW-0406">Ion transport</keyword>
<comment type="catalytic activity">
    <reaction evidence="10">
        <text>fluoride(in) = fluoride(out)</text>
        <dbReference type="Rhea" id="RHEA:76159"/>
        <dbReference type="ChEBI" id="CHEBI:17051"/>
    </reaction>
    <physiologicalReaction direction="left-to-right" evidence="10">
        <dbReference type="Rhea" id="RHEA:76160"/>
    </physiologicalReaction>
</comment>
<dbReference type="EMBL" id="SMAD01000001">
    <property type="protein sequence ID" value="TCS89974.1"/>
    <property type="molecule type" value="Genomic_DNA"/>
</dbReference>
<dbReference type="RefSeq" id="WP_132127445.1">
    <property type="nucleotide sequence ID" value="NZ_CP042432.1"/>
</dbReference>
<keyword evidence="8 11" id="KW-0407">Ion channel</keyword>
<dbReference type="PANTHER" id="PTHR28259:SF1">
    <property type="entry name" value="FLUORIDE EXPORT PROTEIN 1-RELATED"/>
    <property type="match status" value="1"/>
</dbReference>
<dbReference type="NCBIfam" id="TIGR00494">
    <property type="entry name" value="crcB"/>
    <property type="match status" value="1"/>
</dbReference>
<evidence type="ECO:0000256" key="7">
    <source>
        <dbReference type="ARBA" id="ARBA00023136"/>
    </source>
</evidence>
<protein>
    <recommendedName>
        <fullName evidence="11">Fluoride-specific ion channel FluC</fullName>
    </recommendedName>
</protein>
<dbReference type="GO" id="GO:0005886">
    <property type="term" value="C:plasma membrane"/>
    <property type="evidence" value="ECO:0007669"/>
    <property type="project" value="UniProtKB-SubCell"/>
</dbReference>
<evidence type="ECO:0000256" key="8">
    <source>
        <dbReference type="ARBA" id="ARBA00023303"/>
    </source>
</evidence>
<evidence type="ECO:0000256" key="6">
    <source>
        <dbReference type="ARBA" id="ARBA00023065"/>
    </source>
</evidence>
<comment type="similarity">
    <text evidence="9 11">Belongs to the fluoride channel Fluc/FEX (TC 1.A.43) family.</text>
</comment>
<keyword evidence="13" id="KW-1185">Reference proteome</keyword>
<dbReference type="Pfam" id="PF02537">
    <property type="entry name" value="CRCB"/>
    <property type="match status" value="1"/>
</dbReference>
<evidence type="ECO:0000313" key="12">
    <source>
        <dbReference type="EMBL" id="TCS89974.1"/>
    </source>
</evidence>
<keyword evidence="11" id="KW-0915">Sodium</keyword>
<keyword evidence="5 11" id="KW-1133">Transmembrane helix</keyword>
<evidence type="ECO:0000256" key="10">
    <source>
        <dbReference type="ARBA" id="ARBA00035585"/>
    </source>
</evidence>
<dbReference type="GO" id="GO:0140114">
    <property type="term" value="P:cellular detoxification of fluoride"/>
    <property type="evidence" value="ECO:0007669"/>
    <property type="project" value="UniProtKB-UniRule"/>
</dbReference>
<evidence type="ECO:0000313" key="13">
    <source>
        <dbReference type="Proteomes" id="UP000295807"/>
    </source>
</evidence>
<feature type="binding site" evidence="11">
    <location>
        <position position="77"/>
    </location>
    <ligand>
        <name>Na(+)</name>
        <dbReference type="ChEBI" id="CHEBI:29101"/>
        <note>structural</note>
    </ligand>
</feature>
<gene>
    <name evidence="11" type="primary">fluC</name>
    <name evidence="11" type="synonym">crcB</name>
    <name evidence="12" type="ORF">EDD80_101171</name>
</gene>
<evidence type="ECO:0000256" key="3">
    <source>
        <dbReference type="ARBA" id="ARBA00022519"/>
    </source>
</evidence>
<dbReference type="OrthoDB" id="9815830at2"/>
<evidence type="ECO:0000256" key="2">
    <source>
        <dbReference type="ARBA" id="ARBA00022475"/>
    </source>
</evidence>
<evidence type="ECO:0000256" key="1">
    <source>
        <dbReference type="ARBA" id="ARBA00004651"/>
    </source>
</evidence>
<dbReference type="InterPro" id="IPR003691">
    <property type="entry name" value="FluC"/>
</dbReference>
<accession>A0A4R3KXJ5</accession>
<dbReference type="Proteomes" id="UP000295807">
    <property type="component" value="Unassembled WGS sequence"/>
</dbReference>
<comment type="caution">
    <text evidence="12">The sequence shown here is derived from an EMBL/GenBank/DDBJ whole genome shotgun (WGS) entry which is preliminary data.</text>
</comment>
<dbReference type="HAMAP" id="MF_00454">
    <property type="entry name" value="FluC"/>
    <property type="match status" value="1"/>
</dbReference>
<comment type="function">
    <text evidence="11">Fluoride-specific ion channel. Important for reducing fluoride concentration in the cell, thus reducing its toxicity.</text>
</comment>
<keyword evidence="11" id="KW-0479">Metal-binding</keyword>
<comment type="subcellular location">
    <subcellularLocation>
        <location evidence="1 11">Cell membrane</location>
        <topology evidence="1 11">Multi-pass membrane protein</topology>
    </subcellularLocation>
</comment>
<evidence type="ECO:0000256" key="9">
    <source>
        <dbReference type="ARBA" id="ARBA00035120"/>
    </source>
</evidence>
<organism evidence="12 13">
    <name type="scientific">Anseongella ginsenosidimutans</name>
    <dbReference type="NCBI Taxonomy" id="496056"/>
    <lineage>
        <taxon>Bacteria</taxon>
        <taxon>Pseudomonadati</taxon>
        <taxon>Bacteroidota</taxon>
        <taxon>Sphingobacteriia</taxon>
        <taxon>Sphingobacteriales</taxon>
        <taxon>Sphingobacteriaceae</taxon>
        <taxon>Anseongella</taxon>
    </lineage>
</organism>